<keyword evidence="4 7" id="KW-0812">Transmembrane</keyword>
<feature type="transmembrane region" description="Helical" evidence="7">
    <location>
        <begin position="242"/>
        <end position="264"/>
    </location>
</feature>
<comment type="subcellular location">
    <subcellularLocation>
        <location evidence="1 7">Cell membrane</location>
        <topology evidence="1 7">Multi-pass membrane protein</topology>
    </subcellularLocation>
</comment>
<evidence type="ECO:0000256" key="1">
    <source>
        <dbReference type="ARBA" id="ARBA00004651"/>
    </source>
</evidence>
<dbReference type="Pfam" id="PF19300">
    <property type="entry name" value="BPD_transp_1_N"/>
    <property type="match status" value="1"/>
</dbReference>
<evidence type="ECO:0000256" key="7">
    <source>
        <dbReference type="RuleBase" id="RU363032"/>
    </source>
</evidence>
<feature type="transmembrane region" description="Helical" evidence="7">
    <location>
        <begin position="136"/>
        <end position="161"/>
    </location>
</feature>
<keyword evidence="10" id="KW-1185">Reference proteome</keyword>
<protein>
    <submittedName>
        <fullName evidence="9">ABC transporter permease</fullName>
    </submittedName>
</protein>
<dbReference type="InterPro" id="IPR045621">
    <property type="entry name" value="BPD_transp_1_N"/>
</dbReference>
<dbReference type="SUPFAM" id="SSF161098">
    <property type="entry name" value="MetI-like"/>
    <property type="match status" value="1"/>
</dbReference>
<accession>A0A941CLV3</accession>
<feature type="transmembrane region" description="Helical" evidence="7">
    <location>
        <begin position="9"/>
        <end position="27"/>
    </location>
</feature>
<evidence type="ECO:0000256" key="6">
    <source>
        <dbReference type="ARBA" id="ARBA00023136"/>
    </source>
</evidence>
<keyword evidence="5 7" id="KW-1133">Transmembrane helix</keyword>
<comment type="similarity">
    <text evidence="7">Belongs to the binding-protein-dependent transport system permease family.</text>
</comment>
<dbReference type="PANTHER" id="PTHR43163">
    <property type="entry name" value="DIPEPTIDE TRANSPORT SYSTEM PERMEASE PROTEIN DPPB-RELATED"/>
    <property type="match status" value="1"/>
</dbReference>
<dbReference type="Gene3D" id="1.10.3720.10">
    <property type="entry name" value="MetI-like"/>
    <property type="match status" value="1"/>
</dbReference>
<evidence type="ECO:0000313" key="10">
    <source>
        <dbReference type="Proteomes" id="UP000675379"/>
    </source>
</evidence>
<dbReference type="InterPro" id="IPR035906">
    <property type="entry name" value="MetI-like_sf"/>
</dbReference>
<keyword evidence="3" id="KW-1003">Cell membrane</keyword>
<evidence type="ECO:0000256" key="2">
    <source>
        <dbReference type="ARBA" id="ARBA00022448"/>
    </source>
</evidence>
<dbReference type="Proteomes" id="UP000675379">
    <property type="component" value="Unassembled WGS sequence"/>
</dbReference>
<keyword evidence="2 7" id="KW-0813">Transport</keyword>
<keyword evidence="6 7" id="KW-0472">Membrane</keyword>
<organism evidence="9 10">
    <name type="scientific">Proteiniclasticum sediminis</name>
    <dbReference type="NCBI Taxonomy" id="2804028"/>
    <lineage>
        <taxon>Bacteria</taxon>
        <taxon>Bacillati</taxon>
        <taxon>Bacillota</taxon>
        <taxon>Clostridia</taxon>
        <taxon>Eubacteriales</taxon>
        <taxon>Clostridiaceae</taxon>
        <taxon>Proteiniclasticum</taxon>
    </lineage>
</organism>
<dbReference type="GO" id="GO:0055085">
    <property type="term" value="P:transmembrane transport"/>
    <property type="evidence" value="ECO:0007669"/>
    <property type="project" value="InterPro"/>
</dbReference>
<dbReference type="InterPro" id="IPR000515">
    <property type="entry name" value="MetI-like"/>
</dbReference>
<dbReference type="PANTHER" id="PTHR43163:SF6">
    <property type="entry name" value="DIPEPTIDE TRANSPORT SYSTEM PERMEASE PROTEIN DPPB-RELATED"/>
    <property type="match status" value="1"/>
</dbReference>
<gene>
    <name evidence="9" type="ORF">KCG48_01695</name>
</gene>
<evidence type="ECO:0000256" key="5">
    <source>
        <dbReference type="ARBA" id="ARBA00022989"/>
    </source>
</evidence>
<feature type="domain" description="ABC transmembrane type-1" evidence="8">
    <location>
        <begin position="97"/>
        <end position="303"/>
    </location>
</feature>
<evidence type="ECO:0000259" key="8">
    <source>
        <dbReference type="PROSITE" id="PS50928"/>
    </source>
</evidence>
<feature type="transmembrane region" description="Helical" evidence="7">
    <location>
        <begin position="181"/>
        <end position="203"/>
    </location>
</feature>
<sequence length="317" mass="34605">MLKFIIKKLLFMIPMLIVISALVFFGMELTGTDPINYMVSPDMAANAANIEALRESLGLNDPAFIRYFRWLGDILQGKFGYSIINGQSILDILKSRLPATFELAFGSLILSTILGIGLGLLAAIKQNSIVDYLARIVGVIGVSVPQFFFGIVVLMIFAVRLDLLPIGGRIPPGSTGFVSRIPNLILPMFTMAISMTATLLRYTRNSMLDVMNKDYIKTARSKGIPEWKVYLKHAFRNALRPTLVILAFRLPMLIGGSVVIESVFSWPGIGSTILGAVSAGDYPVIMITTMLIAASILAASFLVDVITAALDPRVRLD</sequence>
<evidence type="ECO:0000256" key="4">
    <source>
        <dbReference type="ARBA" id="ARBA00022692"/>
    </source>
</evidence>
<proteinExistence type="inferred from homology"/>
<dbReference type="RefSeq" id="WP_211799568.1">
    <property type="nucleotide sequence ID" value="NZ_JAGSCS010000002.1"/>
</dbReference>
<evidence type="ECO:0000313" key="9">
    <source>
        <dbReference type="EMBL" id="MBR0575045.1"/>
    </source>
</evidence>
<dbReference type="EMBL" id="JAGSCS010000002">
    <property type="protein sequence ID" value="MBR0575045.1"/>
    <property type="molecule type" value="Genomic_DNA"/>
</dbReference>
<dbReference type="CDD" id="cd06261">
    <property type="entry name" value="TM_PBP2"/>
    <property type="match status" value="1"/>
</dbReference>
<evidence type="ECO:0000256" key="3">
    <source>
        <dbReference type="ARBA" id="ARBA00022475"/>
    </source>
</evidence>
<feature type="transmembrane region" description="Helical" evidence="7">
    <location>
        <begin position="103"/>
        <end position="124"/>
    </location>
</feature>
<reference evidence="9" key="1">
    <citation type="submission" date="2021-04" db="EMBL/GenBank/DDBJ databases">
        <title>Proteiniclasticum sedimins sp. nov., an obligate anaerobic bacterium isolated from anaerobic sludge.</title>
        <authorList>
            <person name="Liu J."/>
        </authorList>
    </citation>
    <scope>NUCLEOTIDE SEQUENCE</scope>
    <source>
        <strain evidence="9">BAD-10</strain>
    </source>
</reference>
<comment type="caution">
    <text evidence="9">The sequence shown here is derived from an EMBL/GenBank/DDBJ whole genome shotgun (WGS) entry which is preliminary data.</text>
</comment>
<dbReference type="PROSITE" id="PS50928">
    <property type="entry name" value="ABC_TM1"/>
    <property type="match status" value="1"/>
</dbReference>
<name>A0A941CLV3_9CLOT</name>
<dbReference type="Pfam" id="PF00528">
    <property type="entry name" value="BPD_transp_1"/>
    <property type="match status" value="1"/>
</dbReference>
<feature type="transmembrane region" description="Helical" evidence="7">
    <location>
        <begin position="284"/>
        <end position="310"/>
    </location>
</feature>
<dbReference type="AlphaFoldDB" id="A0A941CLV3"/>
<dbReference type="GO" id="GO:0005886">
    <property type="term" value="C:plasma membrane"/>
    <property type="evidence" value="ECO:0007669"/>
    <property type="project" value="UniProtKB-SubCell"/>
</dbReference>